<name>A0ACA8ZR34_9GAMM</name>
<dbReference type="EMBL" id="CAESAP020000184">
    <property type="protein sequence ID" value="CAB5500968.1"/>
    <property type="molecule type" value="Genomic_DNA"/>
</dbReference>
<comment type="caution">
    <text evidence="1">The sequence shown here is derived from an EMBL/GenBank/DDBJ whole genome shotgun (WGS) entry which is preliminary data.</text>
</comment>
<organism evidence="1 2">
    <name type="scientific">Bathymodiolus azoricus thioautotrophic gill symbiont</name>
    <dbReference type="NCBI Taxonomy" id="235205"/>
    <lineage>
        <taxon>Bacteria</taxon>
        <taxon>Pseudomonadati</taxon>
        <taxon>Pseudomonadota</taxon>
        <taxon>Gammaproteobacteria</taxon>
        <taxon>sulfur-oxidizing symbionts</taxon>
    </lineage>
</organism>
<proteinExistence type="predicted"/>
<accession>A0ACA8ZR34</accession>
<keyword evidence="2" id="KW-1185">Reference proteome</keyword>
<evidence type="ECO:0000313" key="2">
    <source>
        <dbReference type="Proteomes" id="UP000635628"/>
    </source>
</evidence>
<dbReference type="Proteomes" id="UP000635628">
    <property type="component" value="Unassembled WGS sequence"/>
</dbReference>
<protein>
    <submittedName>
        <fullName evidence="1">Uncharacterized protein</fullName>
    </submittedName>
</protein>
<sequence length="50" mass="5727">MHKAHYLEVKVTTFDLSDLLIAHTVKTSGISSILTFDKRSTQYTLFELLI</sequence>
<gene>
    <name evidence="1" type="ORF">AZO1586R_1187</name>
</gene>
<evidence type="ECO:0000313" key="1">
    <source>
        <dbReference type="EMBL" id="CAB5500968.1"/>
    </source>
</evidence>
<reference evidence="1" key="1">
    <citation type="submission" date="2020-05" db="EMBL/GenBank/DDBJ databases">
        <authorList>
            <person name="Petersen J."/>
            <person name="Sayavedra L."/>
        </authorList>
    </citation>
    <scope>NUCLEOTIDE SEQUENCE</scope>
    <source>
        <strain evidence="1">B azoricus SOX Menez Gwen</strain>
    </source>
</reference>